<keyword evidence="5" id="KW-1185">Reference proteome</keyword>
<evidence type="ECO:0000256" key="1">
    <source>
        <dbReference type="SAM" id="SignalP"/>
    </source>
</evidence>
<gene>
    <name evidence="4" type="ORF">EDD73_101146</name>
</gene>
<dbReference type="Pfam" id="PF13620">
    <property type="entry name" value="CarboxypepD_reg"/>
    <property type="match status" value="1"/>
</dbReference>
<evidence type="ECO:0000313" key="5">
    <source>
        <dbReference type="Proteomes" id="UP000294813"/>
    </source>
</evidence>
<dbReference type="Pfam" id="PF18683">
    <property type="entry name" value="ChiW_Ig_like"/>
    <property type="match status" value="1"/>
</dbReference>
<evidence type="ECO:0000259" key="3">
    <source>
        <dbReference type="Pfam" id="PF18683"/>
    </source>
</evidence>
<feature type="signal peptide" evidence="1">
    <location>
        <begin position="1"/>
        <end position="29"/>
    </location>
</feature>
<keyword evidence="4" id="KW-0645">Protease</keyword>
<dbReference type="RefSeq" id="WP_165876232.1">
    <property type="nucleotide sequence ID" value="NZ_JAOQNU010000001.1"/>
</dbReference>
<accession>A0A4R2RZF8</accession>
<dbReference type="InterPro" id="IPR025883">
    <property type="entry name" value="Cadherin-like_domain"/>
</dbReference>
<feature type="domain" description="Chitinase W immunoglobulin-like" evidence="3">
    <location>
        <begin position="447"/>
        <end position="545"/>
    </location>
</feature>
<organism evidence="4 5">
    <name type="scientific">Heliophilum fasciatum</name>
    <dbReference type="NCBI Taxonomy" id="35700"/>
    <lineage>
        <taxon>Bacteria</taxon>
        <taxon>Bacillati</taxon>
        <taxon>Bacillota</taxon>
        <taxon>Clostridia</taxon>
        <taxon>Eubacteriales</taxon>
        <taxon>Heliobacteriaceae</taxon>
        <taxon>Heliophilum</taxon>
    </lineage>
</organism>
<comment type="caution">
    <text evidence="4">The sequence shown here is derived from an EMBL/GenBank/DDBJ whole genome shotgun (WGS) entry which is preliminary data.</text>
</comment>
<dbReference type="InterPro" id="IPR008969">
    <property type="entry name" value="CarboxyPept-like_regulatory"/>
</dbReference>
<evidence type="ECO:0000259" key="2">
    <source>
        <dbReference type="Pfam" id="PF12733"/>
    </source>
</evidence>
<feature type="domain" description="Cadherin-like beta-sandwich-like" evidence="2">
    <location>
        <begin position="694"/>
        <end position="768"/>
    </location>
</feature>
<name>A0A4R2RZF8_9FIRM</name>
<keyword evidence="1" id="KW-0732">Signal</keyword>
<dbReference type="EMBL" id="SLXT01000001">
    <property type="protein sequence ID" value="TCP68978.1"/>
    <property type="molecule type" value="Genomic_DNA"/>
</dbReference>
<keyword evidence="4" id="KW-0378">Hydrolase</keyword>
<dbReference type="AlphaFoldDB" id="A0A4R2RZF8"/>
<dbReference type="SUPFAM" id="SSF49464">
    <property type="entry name" value="Carboxypeptidase regulatory domain-like"/>
    <property type="match status" value="1"/>
</dbReference>
<reference evidence="4 5" key="1">
    <citation type="submission" date="2019-03" db="EMBL/GenBank/DDBJ databases">
        <title>Genomic Encyclopedia of Type Strains, Phase IV (KMG-IV): sequencing the most valuable type-strain genomes for metagenomic binning, comparative biology and taxonomic classification.</title>
        <authorList>
            <person name="Goeker M."/>
        </authorList>
    </citation>
    <scope>NUCLEOTIDE SEQUENCE [LARGE SCALE GENOMIC DNA]</scope>
    <source>
        <strain evidence="4 5">DSM 11170</strain>
    </source>
</reference>
<feature type="domain" description="Cadherin-like beta-sandwich-like" evidence="2">
    <location>
        <begin position="347"/>
        <end position="436"/>
    </location>
</feature>
<sequence>MVRSVFRLLWSSICSICLISTWFVGAAHAGVAIDTYHDNKPFTRTIPNVINSAHPPILQLYLEGFKKLQANKKDNRCIFHVTLNDEPVTALEDILNTIPATNNVMTINIPMPTHLYNKFKTETTLTLRISDVVHGVGHYPDDTKSSATIVKEIKENATIYGTVKDAAGNPITGAQVSVALGPTTTTAADGSYILTNVREGTVLVQAVKPTFEASVIAISAVSDVKTPCDFVLVKSLNTNLPVIKSFTINADETYAYNSKVTLNVNAIAYNGSKEITPATTPRTYVPDKMFISLDGITGEWIPYTSSFTYTLPSGEGIKTLFVQVEDSNGLRSIIATDTIELRERLESLNIQGATLAPDFDPNRYSYTTTVNYTNSLTVLPVPEDKNATVTVRCNGEFIDSTPPRWDVPLQSNTTNTIEIIVTALDGSVSSTYRIAVPTGIKVAASLTDDIISMNSGNTTISANNSWIINVTAGTVKTNISKDDLLITDLPNGVTFTAAKDGASNAIIVTLSTTNNANTPLISTLTPVKIVVKSTAVSEANAANSNELTATLHPYRKITTTLTDNTVTMAPGNSSVSADNSWLINVTSGTVKETVSIEDLTISGLPAGLSATVTKDGANNAIKVTIDGKTSSPIGTTIPVFITVKGSAVTEPADNADQLTASLKINLTEDTGIRSLSLYDGAKTIQLTPVSGNPTLYQYVVPNEVTAVALQVVAVDPGASITFPGTSTPVQTGVGYLPISNLSWVGNQRTITVTSGSAQQNYTVQITRRMPNYLPNKAPSTTITEWRT</sequence>
<dbReference type="Pfam" id="PF12733">
    <property type="entry name" value="Cadherin-like"/>
    <property type="match status" value="2"/>
</dbReference>
<evidence type="ECO:0000313" key="4">
    <source>
        <dbReference type="EMBL" id="TCP68978.1"/>
    </source>
</evidence>
<proteinExistence type="predicted"/>
<dbReference type="Proteomes" id="UP000294813">
    <property type="component" value="Unassembled WGS sequence"/>
</dbReference>
<dbReference type="GO" id="GO:0004180">
    <property type="term" value="F:carboxypeptidase activity"/>
    <property type="evidence" value="ECO:0007669"/>
    <property type="project" value="UniProtKB-KW"/>
</dbReference>
<dbReference type="InterPro" id="IPR041278">
    <property type="entry name" value="ChiW_Ig-like"/>
</dbReference>
<feature type="chain" id="PRO_5039630273" evidence="1">
    <location>
        <begin position="30"/>
        <end position="787"/>
    </location>
</feature>
<dbReference type="Gene3D" id="2.60.40.1120">
    <property type="entry name" value="Carboxypeptidase-like, regulatory domain"/>
    <property type="match status" value="1"/>
</dbReference>
<protein>
    <submittedName>
        <fullName evidence="4">Carboxypeptidase family protein</fullName>
    </submittedName>
</protein>
<keyword evidence="4" id="KW-0121">Carboxypeptidase</keyword>